<dbReference type="PANTHER" id="PTHR11014:SF63">
    <property type="entry name" value="METALLOPEPTIDASE, PUTATIVE (AFU_ORTHOLOGUE AFUA_6G09600)-RELATED"/>
    <property type="match status" value="1"/>
</dbReference>
<dbReference type="SUPFAM" id="SSF53187">
    <property type="entry name" value="Zn-dependent exopeptidases"/>
    <property type="match status" value="1"/>
</dbReference>
<organism evidence="5 7">
    <name type="scientific">Campylobacter hepaticus</name>
    <dbReference type="NCBI Taxonomy" id="1813019"/>
    <lineage>
        <taxon>Bacteria</taxon>
        <taxon>Pseudomonadati</taxon>
        <taxon>Campylobacterota</taxon>
        <taxon>Epsilonproteobacteria</taxon>
        <taxon>Campylobacterales</taxon>
        <taxon>Campylobacteraceae</taxon>
        <taxon>Campylobacter</taxon>
    </lineage>
</organism>
<evidence type="ECO:0000259" key="3">
    <source>
        <dbReference type="Pfam" id="PF07687"/>
    </source>
</evidence>
<dbReference type="GO" id="GO:0019877">
    <property type="term" value="P:diaminopimelate biosynthetic process"/>
    <property type="evidence" value="ECO:0007669"/>
    <property type="project" value="UniProtKB-ARBA"/>
</dbReference>
<feature type="domain" description="Peptidase M20 dimerisation" evidence="3">
    <location>
        <begin position="188"/>
        <end position="279"/>
    </location>
</feature>
<dbReference type="InterPro" id="IPR036264">
    <property type="entry name" value="Bact_exopeptidase_dim_dom"/>
</dbReference>
<dbReference type="OrthoDB" id="9777385at2"/>
<dbReference type="EMBL" id="CP031611">
    <property type="protein sequence ID" value="AXP08511.1"/>
    <property type="molecule type" value="Genomic_DNA"/>
</dbReference>
<dbReference type="EMBL" id="QURW01000010">
    <property type="protein sequence ID" value="RQD87416.1"/>
    <property type="molecule type" value="Genomic_DNA"/>
</dbReference>
<dbReference type="PANTHER" id="PTHR11014">
    <property type="entry name" value="PEPTIDASE M20 FAMILY MEMBER"/>
    <property type="match status" value="1"/>
</dbReference>
<dbReference type="GO" id="GO:0050118">
    <property type="term" value="F:N-acetyldiaminopimelate deacetylase activity"/>
    <property type="evidence" value="ECO:0007669"/>
    <property type="project" value="UniProtKB-ARBA"/>
</dbReference>
<evidence type="ECO:0000313" key="5">
    <source>
        <dbReference type="EMBL" id="RQD87416.1"/>
    </source>
</evidence>
<feature type="binding site" evidence="2">
    <location>
        <position position="101"/>
    </location>
    <ligand>
        <name>Mn(2+)</name>
        <dbReference type="ChEBI" id="CHEBI:29035"/>
        <label>2</label>
    </ligand>
</feature>
<dbReference type="PIRSF" id="PIRSF005962">
    <property type="entry name" value="Pept_M20D_amidohydro"/>
    <property type="match status" value="1"/>
</dbReference>
<dbReference type="InterPro" id="IPR011650">
    <property type="entry name" value="Peptidase_M20_dimer"/>
</dbReference>
<dbReference type="Gene3D" id="3.30.70.360">
    <property type="match status" value="1"/>
</dbReference>
<evidence type="ECO:0000313" key="6">
    <source>
        <dbReference type="Proteomes" id="UP000093205"/>
    </source>
</evidence>
<keyword evidence="6" id="KW-1185">Reference proteome</keyword>
<dbReference type="Pfam" id="PF07687">
    <property type="entry name" value="M20_dimer"/>
    <property type="match status" value="1"/>
</dbReference>
<keyword evidence="2" id="KW-0479">Metal-binding</keyword>
<protein>
    <submittedName>
        <fullName evidence="5">Amidohydrolase</fullName>
    </submittedName>
</protein>
<dbReference type="STRING" id="1813019.A2J15_05550"/>
<gene>
    <name evidence="4" type="ORF">A2J15_002005</name>
    <name evidence="5" type="ORF">DZD40_04660</name>
</gene>
<accession>A0A424Z080</accession>
<dbReference type="InterPro" id="IPR002933">
    <property type="entry name" value="Peptidase_M20"/>
</dbReference>
<dbReference type="InterPro" id="IPR017439">
    <property type="entry name" value="Amidohydrolase"/>
</dbReference>
<dbReference type="Pfam" id="PF01546">
    <property type="entry name" value="Peptidase_M20"/>
    <property type="match status" value="1"/>
</dbReference>
<evidence type="ECO:0000313" key="4">
    <source>
        <dbReference type="EMBL" id="AXP08511.1"/>
    </source>
</evidence>
<dbReference type="GeneID" id="44004280"/>
<name>A0A424Z080_9BACT</name>
<comment type="cofactor">
    <cofactor evidence="2">
        <name>Mn(2+)</name>
        <dbReference type="ChEBI" id="CHEBI:29035"/>
    </cofactor>
    <text evidence="2">The Mn(2+) ion enhances activity.</text>
</comment>
<evidence type="ECO:0000256" key="1">
    <source>
        <dbReference type="ARBA" id="ARBA00022801"/>
    </source>
</evidence>
<feature type="binding site" evidence="2">
    <location>
        <position position="103"/>
    </location>
    <ligand>
        <name>Mn(2+)</name>
        <dbReference type="ChEBI" id="CHEBI:29035"/>
        <label>2</label>
    </ligand>
</feature>
<reference evidence="6 7" key="1">
    <citation type="submission" date="2018-08" db="EMBL/GenBank/DDBJ databases">
        <title>Survival mechanisms of Campylobacter hepaticus identified by genomic analysis and comparative transcriptomic analysis of in vivo and in vitro derived bacteria.</title>
        <authorList>
            <person name="Van T.T.H."/>
            <person name="Moore R.J."/>
        </authorList>
    </citation>
    <scope>NUCLEOTIDE SEQUENCE [LARGE SCALE GENOMIC DNA]</scope>
    <source>
        <strain evidence="5 7">54L</strain>
        <strain evidence="4 6">HV10</strain>
    </source>
</reference>
<dbReference type="Gene3D" id="3.40.630.10">
    <property type="entry name" value="Zn peptidases"/>
    <property type="match status" value="1"/>
</dbReference>
<evidence type="ECO:0000256" key="2">
    <source>
        <dbReference type="PIRSR" id="PIRSR005962-1"/>
    </source>
</evidence>
<dbReference type="FunFam" id="3.30.70.360:FF:000001">
    <property type="entry name" value="N-acetyldiaminopimelate deacetylase"/>
    <property type="match status" value="1"/>
</dbReference>
<dbReference type="Proteomes" id="UP000286095">
    <property type="component" value="Unassembled WGS sequence"/>
</dbReference>
<dbReference type="RefSeq" id="WP_066779597.1">
    <property type="nucleotide sequence ID" value="NZ_CBCSFE010000001.1"/>
</dbReference>
<keyword evidence="2" id="KW-0464">Manganese</keyword>
<keyword evidence="1 5" id="KW-0378">Hydrolase</keyword>
<feature type="binding site" evidence="2">
    <location>
        <position position="164"/>
    </location>
    <ligand>
        <name>Mn(2+)</name>
        <dbReference type="ChEBI" id="CHEBI:29035"/>
        <label>2</label>
    </ligand>
</feature>
<dbReference type="SUPFAM" id="SSF55031">
    <property type="entry name" value="Bacterial exopeptidase dimerisation domain"/>
    <property type="match status" value="1"/>
</dbReference>
<sequence>MNLIPQIVQLQDEFKKIRHQIHENPELGFNEFHTAKLVAQKLKEFGYEVYEKIGKTGVVGVLKKGNSNKKIALRADMDALPMQECTHLAYKSKKDNIMHACGHDGHTASLLLAAKFLSSQDFNGTLNLYFQPAEEGLEGLGGANAMIEDGLFEKFDSDYIFGWHNMPFGSNKKFYLKKGAMMASCDDYDITIIGKGGHGSAPEKAKDPIYIGSLLVLALQSIVSRNVDPQNSAVVSIGAFNAGHAFNIIPDCATIKMSVRTLDNETRKLTKERIYQICQGIAQANAVEININKSIGAPVTINNDQAVDLAWEVAKEIFGEENCEFNHRPLMASEDFGFFCEIKKCAYAFLENENNIYLHSSNYVFNDDLLARAASYYAKLVLKYLQ</sequence>
<evidence type="ECO:0000313" key="7">
    <source>
        <dbReference type="Proteomes" id="UP000286095"/>
    </source>
</evidence>
<dbReference type="NCBIfam" id="TIGR01891">
    <property type="entry name" value="amidohydrolases"/>
    <property type="match status" value="1"/>
</dbReference>
<feature type="binding site" evidence="2">
    <location>
        <position position="359"/>
    </location>
    <ligand>
        <name>Mn(2+)</name>
        <dbReference type="ChEBI" id="CHEBI:29035"/>
        <label>2</label>
    </ligand>
</feature>
<dbReference type="GO" id="GO:0046872">
    <property type="term" value="F:metal ion binding"/>
    <property type="evidence" value="ECO:0007669"/>
    <property type="project" value="UniProtKB-KW"/>
</dbReference>
<feature type="binding site" evidence="2">
    <location>
        <position position="135"/>
    </location>
    <ligand>
        <name>Mn(2+)</name>
        <dbReference type="ChEBI" id="CHEBI:29035"/>
        <label>2</label>
    </ligand>
</feature>
<dbReference type="AlphaFoldDB" id="A0A424Z080"/>
<dbReference type="Proteomes" id="UP000093205">
    <property type="component" value="Chromosome"/>
</dbReference>
<dbReference type="CDD" id="cd05666">
    <property type="entry name" value="M20_Acy1-like"/>
    <property type="match status" value="1"/>
</dbReference>
<dbReference type="KEGG" id="chw:A2J15_002005"/>
<proteinExistence type="predicted"/>